<dbReference type="OrthoDB" id="4371863at2"/>
<evidence type="ECO:0000313" key="7">
    <source>
        <dbReference type="Proteomes" id="UP000250434"/>
    </source>
</evidence>
<sequence length="210" mass="22271">MGDLCQAEVVSEVTSFTQRAKASLREELLVAATSLLIEKGYTALRMADVAARVGVSRQTLYNEFGTKAALAEAVALRTTAEFLDGIHQRFEAAPDLLGGVRSATAFTIEHARENPLVAAALGTGPAEDLLPLLTTRAEPVLRAAADAAAEHYRSRVPGLADEHAELLAETVVRLNLSHLVLPTHSPAEAADQVCAVIAPAIEKYSSSTME</sequence>
<proteinExistence type="predicted"/>
<evidence type="ECO:0000256" key="3">
    <source>
        <dbReference type="ARBA" id="ARBA00023163"/>
    </source>
</evidence>
<dbReference type="Proteomes" id="UP000250434">
    <property type="component" value="Chromosome"/>
</dbReference>
<name>A0A344LBR9_9PSEU</name>
<dbReference type="PANTHER" id="PTHR30055">
    <property type="entry name" value="HTH-TYPE TRANSCRIPTIONAL REGULATOR RUTR"/>
    <property type="match status" value="1"/>
</dbReference>
<dbReference type="Gene3D" id="1.10.357.10">
    <property type="entry name" value="Tetracycline Repressor, domain 2"/>
    <property type="match status" value="1"/>
</dbReference>
<dbReference type="EMBL" id="CP015163">
    <property type="protein sequence ID" value="AXB45493.1"/>
    <property type="molecule type" value="Genomic_DNA"/>
</dbReference>
<evidence type="ECO:0000313" key="6">
    <source>
        <dbReference type="EMBL" id="AXB45493.1"/>
    </source>
</evidence>
<dbReference type="InterPro" id="IPR009057">
    <property type="entry name" value="Homeodomain-like_sf"/>
</dbReference>
<feature type="DNA-binding region" description="H-T-H motif" evidence="4">
    <location>
        <begin position="45"/>
        <end position="64"/>
    </location>
</feature>
<evidence type="ECO:0000256" key="1">
    <source>
        <dbReference type="ARBA" id="ARBA00023015"/>
    </source>
</evidence>
<keyword evidence="2 4" id="KW-0238">DNA-binding</keyword>
<reference evidence="6 7" key="1">
    <citation type="submission" date="2016-04" db="EMBL/GenBank/DDBJ databases">
        <title>Complete genome sequence and analysis of deep-sea sediment isolate, Amycolatopsis sp. WP1.</title>
        <authorList>
            <person name="Wang H."/>
            <person name="Chen S."/>
            <person name="Wu Q."/>
        </authorList>
    </citation>
    <scope>NUCLEOTIDE SEQUENCE [LARGE SCALE GENOMIC DNA]</scope>
    <source>
        <strain evidence="6 7">WP1</strain>
    </source>
</reference>
<dbReference type="PRINTS" id="PR00455">
    <property type="entry name" value="HTHTETR"/>
</dbReference>
<evidence type="ECO:0000259" key="5">
    <source>
        <dbReference type="PROSITE" id="PS50977"/>
    </source>
</evidence>
<evidence type="ECO:0000256" key="2">
    <source>
        <dbReference type="ARBA" id="ARBA00023125"/>
    </source>
</evidence>
<dbReference type="Pfam" id="PF00440">
    <property type="entry name" value="TetR_N"/>
    <property type="match status" value="1"/>
</dbReference>
<keyword evidence="7" id="KW-1185">Reference proteome</keyword>
<keyword evidence="1" id="KW-0805">Transcription regulation</keyword>
<dbReference type="AlphaFoldDB" id="A0A344LBR9"/>
<dbReference type="SUPFAM" id="SSF46689">
    <property type="entry name" value="Homeodomain-like"/>
    <property type="match status" value="1"/>
</dbReference>
<accession>A0A344LBR9</accession>
<dbReference type="KEGG" id="aab:A4R43_25850"/>
<gene>
    <name evidence="6" type="ORF">A4R43_25850</name>
</gene>
<keyword evidence="3" id="KW-0804">Transcription</keyword>
<dbReference type="InterPro" id="IPR040611">
    <property type="entry name" value="AlkX_C"/>
</dbReference>
<dbReference type="InterPro" id="IPR001647">
    <property type="entry name" value="HTH_TetR"/>
</dbReference>
<dbReference type="GO" id="GO:0000976">
    <property type="term" value="F:transcription cis-regulatory region binding"/>
    <property type="evidence" value="ECO:0007669"/>
    <property type="project" value="TreeGrafter"/>
</dbReference>
<dbReference type="Pfam" id="PF18556">
    <property type="entry name" value="TetR_C_35"/>
    <property type="match status" value="1"/>
</dbReference>
<organism evidence="6 7">
    <name type="scientific">Amycolatopsis albispora</name>
    <dbReference type="NCBI Taxonomy" id="1804986"/>
    <lineage>
        <taxon>Bacteria</taxon>
        <taxon>Bacillati</taxon>
        <taxon>Actinomycetota</taxon>
        <taxon>Actinomycetes</taxon>
        <taxon>Pseudonocardiales</taxon>
        <taxon>Pseudonocardiaceae</taxon>
        <taxon>Amycolatopsis</taxon>
    </lineage>
</organism>
<dbReference type="PANTHER" id="PTHR30055:SF234">
    <property type="entry name" value="HTH-TYPE TRANSCRIPTIONAL REGULATOR BETI"/>
    <property type="match status" value="1"/>
</dbReference>
<protein>
    <submittedName>
        <fullName evidence="6">TetR family transcriptional regulator</fullName>
    </submittedName>
</protein>
<dbReference type="PROSITE" id="PS50977">
    <property type="entry name" value="HTH_TETR_2"/>
    <property type="match status" value="1"/>
</dbReference>
<dbReference type="GO" id="GO:0003700">
    <property type="term" value="F:DNA-binding transcription factor activity"/>
    <property type="evidence" value="ECO:0007669"/>
    <property type="project" value="TreeGrafter"/>
</dbReference>
<evidence type="ECO:0000256" key="4">
    <source>
        <dbReference type="PROSITE-ProRule" id="PRU00335"/>
    </source>
</evidence>
<dbReference type="InterPro" id="IPR050109">
    <property type="entry name" value="HTH-type_TetR-like_transc_reg"/>
</dbReference>
<feature type="domain" description="HTH tetR-type" evidence="5">
    <location>
        <begin position="22"/>
        <end position="82"/>
    </location>
</feature>